<dbReference type="Gene3D" id="3.40.50.300">
    <property type="entry name" value="P-loop containing nucleotide triphosphate hydrolases"/>
    <property type="match status" value="1"/>
</dbReference>
<evidence type="ECO:0000313" key="8">
    <source>
        <dbReference type="Proteomes" id="UP000694388"/>
    </source>
</evidence>
<evidence type="ECO:0000313" key="7">
    <source>
        <dbReference type="Ensembl" id="ENSEBUP00000007343.1"/>
    </source>
</evidence>
<evidence type="ECO:0000256" key="2">
    <source>
        <dbReference type="ARBA" id="ARBA00005771"/>
    </source>
</evidence>
<dbReference type="Ensembl" id="ENSEBUT00000007780.1">
    <property type="protein sequence ID" value="ENSEBUP00000007302.1"/>
    <property type="gene ID" value="ENSEBUG00000004766.1"/>
</dbReference>
<evidence type="ECO:0000256" key="1">
    <source>
        <dbReference type="ARBA" id="ARBA00004496"/>
    </source>
</evidence>
<name>A0A8C4NIW1_EPTBU</name>
<evidence type="ECO:0000259" key="6">
    <source>
        <dbReference type="Pfam" id="PF00685"/>
    </source>
</evidence>
<reference evidence="7" key="1">
    <citation type="submission" date="2025-05" db="UniProtKB">
        <authorList>
            <consortium name="Ensembl"/>
        </authorList>
    </citation>
    <scope>IDENTIFICATION</scope>
</reference>
<accession>A0A8C4NIW1</accession>
<dbReference type="PANTHER" id="PTHR11783">
    <property type="entry name" value="SULFOTRANSFERASE SULT"/>
    <property type="match status" value="1"/>
</dbReference>
<dbReference type="InterPro" id="IPR000863">
    <property type="entry name" value="Sulfotransferase_dom"/>
</dbReference>
<dbReference type="Proteomes" id="UP000694388">
    <property type="component" value="Unplaced"/>
</dbReference>
<keyword evidence="4 5" id="KW-0808">Transferase</keyword>
<keyword evidence="8" id="KW-1185">Reference proteome</keyword>
<dbReference type="Ensembl" id="ENSEBUT00000007833.1">
    <property type="protein sequence ID" value="ENSEBUP00000007355.1"/>
    <property type="gene ID" value="ENSEBUG00000004766.1"/>
</dbReference>
<dbReference type="Ensembl" id="ENSEBUT00000007822.1">
    <property type="protein sequence ID" value="ENSEBUP00000007343.1"/>
    <property type="gene ID" value="ENSEBUG00000004766.1"/>
</dbReference>
<dbReference type="OMA" id="FHGSTME"/>
<evidence type="ECO:0000256" key="4">
    <source>
        <dbReference type="ARBA" id="ARBA00022679"/>
    </source>
</evidence>
<dbReference type="SUPFAM" id="SSF52540">
    <property type="entry name" value="P-loop containing nucleoside triphosphate hydrolases"/>
    <property type="match status" value="1"/>
</dbReference>
<dbReference type="FunFam" id="3.40.50.300:FF:000433">
    <property type="entry name" value="Estrogen sulfotransferase"/>
    <property type="match status" value="1"/>
</dbReference>
<dbReference type="Ensembl" id="ENSEBUT00000007762.1">
    <property type="protein sequence ID" value="ENSEBUP00000007285.1"/>
    <property type="gene ID" value="ENSEBUG00000004766.1"/>
</dbReference>
<sequence length="299" mass="34760">MPFDEASNFNVGDGRPSLLPFRGIYVMQGIFKEETLMELEHFDVLHDDVFIISYPKSGTNWMQVLMRLVYAEGDHKCLEGVASWEKTPWLELQKSKVLQLSRPRIITSHFPHRLAPHALQEGSAKVIYVARNPKDIIVSLYHFCKNALFMEMPKDFQSFLEVFIDGKVLMGSWFEHIQGWMECKHPQLLYVMYEDMTKDLPAVVRRMCTFLGKTLTEVQIESVVKHSSFTAMKNNPMTNFSKAEKLFEDNIKFFRKGKVGDWKNHFTVAQSEWFDAVYQERTVGLGLDFTWDLPEQPAS</sequence>
<dbReference type="GO" id="GO:0008146">
    <property type="term" value="F:sulfotransferase activity"/>
    <property type="evidence" value="ECO:0007669"/>
    <property type="project" value="InterPro"/>
</dbReference>
<feature type="domain" description="Sulfotransferase" evidence="6">
    <location>
        <begin position="47"/>
        <end position="282"/>
    </location>
</feature>
<organism evidence="7 8">
    <name type="scientific">Eptatretus burgeri</name>
    <name type="common">Inshore hagfish</name>
    <dbReference type="NCBI Taxonomy" id="7764"/>
    <lineage>
        <taxon>Eukaryota</taxon>
        <taxon>Metazoa</taxon>
        <taxon>Chordata</taxon>
        <taxon>Craniata</taxon>
        <taxon>Vertebrata</taxon>
        <taxon>Cyclostomata</taxon>
        <taxon>Myxini</taxon>
        <taxon>Myxiniformes</taxon>
        <taxon>Myxinidae</taxon>
        <taxon>Eptatretinae</taxon>
        <taxon>Eptatretus</taxon>
    </lineage>
</organism>
<dbReference type="AlphaFoldDB" id="A0A8C4NIW1"/>
<comment type="similarity">
    <text evidence="2 5">Belongs to the sulfotransferase 1 family.</text>
</comment>
<evidence type="ECO:0000256" key="3">
    <source>
        <dbReference type="ARBA" id="ARBA00022490"/>
    </source>
</evidence>
<evidence type="ECO:0000256" key="5">
    <source>
        <dbReference type="RuleBase" id="RU361155"/>
    </source>
</evidence>
<dbReference type="Ensembl" id="ENSEBUT00000007856.1">
    <property type="protein sequence ID" value="ENSEBUP00000007375.1"/>
    <property type="gene ID" value="ENSEBUG00000004766.1"/>
</dbReference>
<comment type="subcellular location">
    <subcellularLocation>
        <location evidence="1">Cytoplasm</location>
    </subcellularLocation>
</comment>
<dbReference type="EC" id="2.8.2.-" evidence="5"/>
<dbReference type="GO" id="GO:0005737">
    <property type="term" value="C:cytoplasm"/>
    <property type="evidence" value="ECO:0007669"/>
    <property type="project" value="UniProtKB-SubCell"/>
</dbReference>
<dbReference type="Pfam" id="PF00685">
    <property type="entry name" value="Sulfotransfer_1"/>
    <property type="match status" value="1"/>
</dbReference>
<proteinExistence type="inferred from homology"/>
<keyword evidence="3" id="KW-0963">Cytoplasm</keyword>
<protein>
    <recommendedName>
        <fullName evidence="5">Sulfotransferase</fullName>
        <ecNumber evidence="5">2.8.2.-</ecNumber>
    </recommendedName>
</protein>
<dbReference type="Ensembl" id="ENSEBUT00000007771.1">
    <property type="protein sequence ID" value="ENSEBUP00000007293.1"/>
    <property type="gene ID" value="ENSEBUG00000004766.1"/>
</dbReference>
<dbReference type="InterPro" id="IPR027417">
    <property type="entry name" value="P-loop_NTPase"/>
</dbReference>
<dbReference type="GeneTree" id="ENSGT00940000159269"/>